<sequence length="303" mass="33743">MPTLPVNQLVISPQTHTLPFRWQGDSIRLKQGGSIWEAHAAMLIPVKFKHCPRIFYLQFDLGSPYSMFYQNKIEAIQSKYPKSIPSKPIAGKLESLSFTAGNMPVLAKEIVVKQFDSAGINWNDKKGVEIIGTIGVDFIDQKVAVIDYPNAKLTLSEQIPEKLLPRLSLTDLIYSNRSLLFPAKVNDKNTMLFFDTGSSMFELLTNKETSRQLAQPDVQPIQYDVKSWGRSLTAHTVASRGEIELAGIVLPLGSTTYMEGASDAQVERMLKLGIGGMIGNKLLLNCILVLDTKNKKFGLVKER</sequence>
<gene>
    <name evidence="1" type="ORF">VRU48_12520</name>
</gene>
<protein>
    <recommendedName>
        <fullName evidence="3">Aspartyl protease</fullName>
    </recommendedName>
</protein>
<evidence type="ECO:0000313" key="1">
    <source>
        <dbReference type="EMBL" id="MEE1945937.1"/>
    </source>
</evidence>
<reference evidence="1 2" key="1">
    <citation type="submission" date="2024-01" db="EMBL/GenBank/DDBJ databases">
        <title>Pedobacter sp. nov., isolated from fresh soil.</title>
        <authorList>
            <person name="Le N.T.T."/>
        </authorList>
    </citation>
    <scope>NUCLEOTIDE SEQUENCE [LARGE SCALE GENOMIC DNA]</scope>
    <source>
        <strain evidence="1 2">KR3-3</strain>
    </source>
</reference>
<comment type="caution">
    <text evidence="1">The sequence shown here is derived from an EMBL/GenBank/DDBJ whole genome shotgun (WGS) entry which is preliminary data.</text>
</comment>
<accession>A0ABU7I981</accession>
<evidence type="ECO:0000313" key="2">
    <source>
        <dbReference type="Proteomes" id="UP001336835"/>
    </source>
</evidence>
<proteinExistence type="predicted"/>
<dbReference type="EMBL" id="JAZDQT010000002">
    <property type="protein sequence ID" value="MEE1945937.1"/>
    <property type="molecule type" value="Genomic_DNA"/>
</dbReference>
<dbReference type="Proteomes" id="UP001336835">
    <property type="component" value="Unassembled WGS sequence"/>
</dbReference>
<keyword evidence="2" id="KW-1185">Reference proteome</keyword>
<dbReference type="RefSeq" id="WP_330108255.1">
    <property type="nucleotide sequence ID" value="NZ_JAZDQT010000002.1"/>
</dbReference>
<name>A0ABU7I981_9SPHI</name>
<organism evidence="1 2">
    <name type="scientific">Pedobacter albus</name>
    <dbReference type="NCBI Taxonomy" id="3113905"/>
    <lineage>
        <taxon>Bacteria</taxon>
        <taxon>Pseudomonadati</taxon>
        <taxon>Bacteroidota</taxon>
        <taxon>Sphingobacteriia</taxon>
        <taxon>Sphingobacteriales</taxon>
        <taxon>Sphingobacteriaceae</taxon>
        <taxon>Pedobacter</taxon>
    </lineage>
</organism>
<evidence type="ECO:0008006" key="3">
    <source>
        <dbReference type="Google" id="ProtNLM"/>
    </source>
</evidence>